<dbReference type="PANTHER" id="PTHR35970:SF1">
    <property type="entry name" value="SODIUM CHANNEL AND CLATHRIN LINKER 1"/>
    <property type="match status" value="1"/>
</dbReference>
<keyword evidence="3" id="KW-1185">Reference proteome</keyword>
<name>A0A310SBZ6_9HYME</name>
<dbReference type="GO" id="GO:0045162">
    <property type="term" value="P:clustering of voltage-gated sodium channels"/>
    <property type="evidence" value="ECO:0007669"/>
    <property type="project" value="InterPro"/>
</dbReference>
<dbReference type="GO" id="GO:0005814">
    <property type="term" value="C:centriole"/>
    <property type="evidence" value="ECO:0007669"/>
    <property type="project" value="TreeGrafter"/>
</dbReference>
<feature type="coiled-coil region" evidence="1">
    <location>
        <begin position="313"/>
        <end position="452"/>
    </location>
</feature>
<dbReference type="PANTHER" id="PTHR35970">
    <property type="entry name" value="SODIUM CHANNEL AND CLATHRIN LINKER 1"/>
    <property type="match status" value="1"/>
</dbReference>
<feature type="coiled-coil region" evidence="1">
    <location>
        <begin position="591"/>
        <end position="625"/>
    </location>
</feature>
<sequence>MHDIDYDDAEKQRLALSNEQDALLEEQREIVEDLKRDLHLCKIEQHNIRAELEILRNENKNINEIKESLNSIHLEECDDQDAHKKEIGNLQERIVLLETEKDSALQLWHISLNTISALENRLKGFHIDGIGTKFYQDQANAIKESYSEAIQMLEKKLALAKDNFIKHQTLYETSKEKINSLTKEKDEVLEKYRILQTNTQDRDRNNQLTIETLKKDLEYAKTETNKVVQAKLELEKRLNEVKTYAENVMERDKETKNKMVEAIELIESAVREKDLACHRESLISEEKTRLEHRLNIIANEYDVKIQELNKKTRDEIELNTKRYLTEINELKAELKAKTTVADKVQRELEFTEEELNKIRRDSSTKILEYEQKAKRMEFQLQAYNEAMVKNKYDVEIKQLREKIITLESKLSTSNDKLQKLEQQQTSSIQGQVKGTNRENKDIMKQYSDLESQLSKTLADKENLVLQLKSLKHDFDYEIQKRDIERRSLENKIRELEVNLYKATSVGENKLKGDIADEVNPLNVKNKPCFDITVENKCHCCQSVLSDHMNKLQEKFDRKTKELINHVQVHQKLSKKWRDEAKSLTVKFQGKSKELRGKISILQKENNELNQELLNCKQQLAQHAIQDIQRCVSTKVV</sequence>
<feature type="coiled-coil region" evidence="1">
    <location>
        <begin position="6"/>
        <end position="107"/>
    </location>
</feature>
<evidence type="ECO:0000313" key="3">
    <source>
        <dbReference type="Proteomes" id="UP000250275"/>
    </source>
</evidence>
<dbReference type="Proteomes" id="UP000250275">
    <property type="component" value="Unassembled WGS sequence"/>
</dbReference>
<keyword evidence="1" id="KW-0175">Coiled coil</keyword>
<dbReference type="OrthoDB" id="551053at2759"/>
<feature type="coiled-coil region" evidence="1">
    <location>
        <begin position="136"/>
        <end position="198"/>
    </location>
</feature>
<dbReference type="InterPro" id="IPR038911">
    <property type="entry name" value="SCLT1"/>
</dbReference>
<dbReference type="AlphaFoldDB" id="A0A310SBZ6"/>
<proteinExistence type="predicted"/>
<evidence type="ECO:0008006" key="4">
    <source>
        <dbReference type="Google" id="ProtNLM"/>
    </source>
</evidence>
<protein>
    <recommendedName>
        <fullName evidence="4">Sodium channel and clathrin linker 1</fullName>
    </recommendedName>
</protein>
<feature type="coiled-coil region" evidence="1">
    <location>
        <begin position="478"/>
        <end position="505"/>
    </location>
</feature>
<dbReference type="EMBL" id="KQ761662">
    <property type="protein sequence ID" value="OAD57190.1"/>
    <property type="molecule type" value="Genomic_DNA"/>
</dbReference>
<dbReference type="GO" id="GO:0060271">
    <property type="term" value="P:cilium assembly"/>
    <property type="evidence" value="ECO:0007669"/>
    <property type="project" value="TreeGrafter"/>
</dbReference>
<gene>
    <name evidence="2" type="ORF">WN48_02318</name>
</gene>
<evidence type="ECO:0000256" key="1">
    <source>
        <dbReference type="SAM" id="Coils"/>
    </source>
</evidence>
<evidence type="ECO:0000313" key="2">
    <source>
        <dbReference type="EMBL" id="OAD57190.1"/>
    </source>
</evidence>
<organism evidence="2 3">
    <name type="scientific">Eufriesea mexicana</name>
    <dbReference type="NCBI Taxonomy" id="516756"/>
    <lineage>
        <taxon>Eukaryota</taxon>
        <taxon>Metazoa</taxon>
        <taxon>Ecdysozoa</taxon>
        <taxon>Arthropoda</taxon>
        <taxon>Hexapoda</taxon>
        <taxon>Insecta</taxon>
        <taxon>Pterygota</taxon>
        <taxon>Neoptera</taxon>
        <taxon>Endopterygota</taxon>
        <taxon>Hymenoptera</taxon>
        <taxon>Apocrita</taxon>
        <taxon>Aculeata</taxon>
        <taxon>Apoidea</taxon>
        <taxon>Anthophila</taxon>
        <taxon>Apidae</taxon>
        <taxon>Eufriesea</taxon>
    </lineage>
</organism>
<reference evidence="2 3" key="1">
    <citation type="submission" date="2015-07" db="EMBL/GenBank/DDBJ databases">
        <title>The genome of Eufriesea mexicana.</title>
        <authorList>
            <person name="Pan H."/>
            <person name="Kapheim K."/>
        </authorList>
    </citation>
    <scope>NUCLEOTIDE SEQUENCE [LARGE SCALE GENOMIC DNA]</scope>
    <source>
        <strain evidence="2">0111107269</strain>
        <tissue evidence="2">Whole body</tissue>
    </source>
</reference>
<accession>A0A310SBZ6</accession>